<evidence type="ECO:0000256" key="2">
    <source>
        <dbReference type="SAM" id="MobiDB-lite"/>
    </source>
</evidence>
<dbReference type="InterPro" id="IPR033338">
    <property type="entry name" value="Spc105/Spc7"/>
</dbReference>
<dbReference type="GO" id="GO:0034501">
    <property type="term" value="P:protein localization to kinetochore"/>
    <property type="evidence" value="ECO:0007669"/>
    <property type="project" value="TreeGrafter"/>
</dbReference>
<evidence type="ECO:0000259" key="3">
    <source>
        <dbReference type="SMART" id="SM00787"/>
    </source>
</evidence>
<organism evidence="4 5">
    <name type="scientific">Capsaspora owczarzaki (strain ATCC 30864)</name>
    <dbReference type="NCBI Taxonomy" id="595528"/>
    <lineage>
        <taxon>Eukaryota</taxon>
        <taxon>Filasterea</taxon>
        <taxon>Capsaspora</taxon>
    </lineage>
</organism>
<evidence type="ECO:0000313" key="4">
    <source>
        <dbReference type="EMBL" id="KJE90443.1"/>
    </source>
</evidence>
<feature type="region of interest" description="Disordered" evidence="2">
    <location>
        <begin position="325"/>
        <end position="359"/>
    </location>
</feature>
<dbReference type="InterPro" id="IPR013253">
    <property type="entry name" value="Spc7_domain"/>
</dbReference>
<reference evidence="5" key="1">
    <citation type="submission" date="2011-02" db="EMBL/GenBank/DDBJ databases">
        <title>The Genome Sequence of Capsaspora owczarzaki ATCC 30864.</title>
        <authorList>
            <person name="Russ C."/>
            <person name="Cuomo C."/>
            <person name="Burger G."/>
            <person name="Gray M.W."/>
            <person name="Holland P.W.H."/>
            <person name="King N."/>
            <person name="Lang F.B.F."/>
            <person name="Roger A.J."/>
            <person name="Ruiz-Trillo I."/>
            <person name="Young S.K."/>
            <person name="Zeng Q."/>
            <person name="Gargeya S."/>
            <person name="Alvarado L."/>
            <person name="Berlin A."/>
            <person name="Chapman S.B."/>
            <person name="Chen Z."/>
            <person name="Freedman E."/>
            <person name="Gellesch M."/>
            <person name="Goldberg J."/>
            <person name="Griggs A."/>
            <person name="Gujja S."/>
            <person name="Heilman E."/>
            <person name="Heiman D."/>
            <person name="Howarth C."/>
            <person name="Mehta T."/>
            <person name="Neiman D."/>
            <person name="Pearson M."/>
            <person name="Roberts A."/>
            <person name="Saif S."/>
            <person name="Shea T."/>
            <person name="Shenoy N."/>
            <person name="Sisk P."/>
            <person name="Stolte C."/>
            <person name="Sykes S."/>
            <person name="White J."/>
            <person name="Yandava C."/>
            <person name="Haas B."/>
            <person name="Nusbaum C."/>
            <person name="Birren B."/>
        </authorList>
    </citation>
    <scope>NUCLEOTIDE SEQUENCE</scope>
    <source>
        <strain evidence="5">ATCC 30864</strain>
    </source>
</reference>
<evidence type="ECO:0000256" key="1">
    <source>
        <dbReference type="SAM" id="Coils"/>
    </source>
</evidence>
<dbReference type="SMART" id="SM00787">
    <property type="entry name" value="Spc7"/>
    <property type="match status" value="1"/>
</dbReference>
<dbReference type="OrthoDB" id="5592879at2759"/>
<dbReference type="AlphaFoldDB" id="A0A0D2WL06"/>
<name>A0A0D2WL06_CAPO3</name>
<dbReference type="Proteomes" id="UP000008743">
    <property type="component" value="Unassembled WGS sequence"/>
</dbReference>
<feature type="compositionally biased region" description="Acidic residues" evidence="2">
    <location>
        <begin position="614"/>
        <end position="624"/>
    </location>
</feature>
<feature type="compositionally biased region" description="Polar residues" evidence="2">
    <location>
        <begin position="1"/>
        <end position="29"/>
    </location>
</feature>
<dbReference type="STRING" id="595528.A0A0D2WL06"/>
<dbReference type="GO" id="GO:0007094">
    <property type="term" value="P:mitotic spindle assembly checkpoint signaling"/>
    <property type="evidence" value="ECO:0007669"/>
    <property type="project" value="TreeGrafter"/>
</dbReference>
<feature type="coiled-coil region" evidence="1">
    <location>
        <begin position="939"/>
        <end position="987"/>
    </location>
</feature>
<dbReference type="OMA" id="CAMDETE"/>
<accession>A0A0D2WL06</accession>
<feature type="region of interest" description="Disordered" evidence="2">
    <location>
        <begin position="738"/>
        <end position="772"/>
    </location>
</feature>
<feature type="region of interest" description="Disordered" evidence="2">
    <location>
        <begin position="151"/>
        <end position="178"/>
    </location>
</feature>
<dbReference type="EMBL" id="KE346361">
    <property type="protein sequence ID" value="KJE90443.1"/>
    <property type="molecule type" value="Genomic_DNA"/>
</dbReference>
<feature type="domain" description="Spc7 kinetochore protein" evidence="3">
    <location>
        <begin position="778"/>
        <end position="1080"/>
    </location>
</feature>
<dbReference type="GO" id="GO:0000776">
    <property type="term" value="C:kinetochore"/>
    <property type="evidence" value="ECO:0007669"/>
    <property type="project" value="TreeGrafter"/>
</dbReference>
<dbReference type="GO" id="GO:1990758">
    <property type="term" value="P:mitotic sister chromatid biorientation"/>
    <property type="evidence" value="ECO:0007669"/>
    <property type="project" value="TreeGrafter"/>
</dbReference>
<feature type="region of interest" description="Disordered" evidence="2">
    <location>
        <begin position="197"/>
        <end position="224"/>
    </location>
</feature>
<feature type="compositionally biased region" description="Polar residues" evidence="2">
    <location>
        <begin position="325"/>
        <end position="358"/>
    </location>
</feature>
<sequence>MLASENSSTPKVVHGASSTGVLRNLTNGAASGAAATPISKQQQQPEPAVTPAPHTPSHNGRNLFSLAPGAAPGAGAGAGGRHDEQLDLSALTGGGERDETVSNLTNGFGSALNDLSFTALYPSSAAELDSVGDLTETTATMNLRFGAGAGGAGGAGAGAAGKRRQSSLKPAASRKSAIDRRRVSFAQHAYVNTYDKNPLEWRTPSPVAAPPSRPVAAASNTNPPADLNSSILAFQRGTLPSAAQSTSNGTLRSSLDRGRMLVAEVQMDFAAEAERVANTNTTNNQDLLLDAQTMDSFMADDDNDATTNVSVLMRRISACGLTISNTDVSNSSETDDSTLPSTKAALSSTPSESTQTGLSILPKNIPALDFSMEQEDLPEPAAAAAAAADEMASRRMSIRDNEAMDLTECVGEILSAEVNVAPAAAGSELELEPTASVPAVAAEGELEITSPLPASSRRKSIRDACAMDETECVGGLVAVAPEPEMPALEEPELEAPEPASARRKSIRDMCAMDETECVGGILQNAGPTVEPAWSPATISPAKRPAEDDANIHVPQSELLENNANYPVEMCDLNDTFDEDTFNNRFANLRRKSVVGRPSISGAVLQRSKKARMDESEDEGDEAESETTHLAAEAAAIANAPTLESDFKLQDVSMVDDLSAIEPECAQPAPLSMQDLDITNTVTNSIAPGIMLPIQLSSSSYGAEAIRRPVLAQAEVGKALQTQPSAAAAAAAAVQPSSAQPQLVADTRSPSPAPGDVSQLNDQPSFMSEGPSMLDQSELDASFASPAEQLSLAQFLIMAQVRFLDQISYRRRTTIALPTNIPAAGTATGAATAPLLDFGRVDDSIRHSISFSIDKAYLVEGCQTYEEITQELRRVIGSMEYDMSKSNPPLFETLSILTQAQDMAEIQLLRRNLAATKAYHSSISHFRWYEWRAKMEDGILRDMNEELPLVREDLNQIRKTSSRVSALIEAAKKSKEQMAARVASLKATAVNPSEQQNLTAMLQLGNSNVARFREEAAAVEASKAQATKLNEQLNQVTPKHVQLAKERYTSIVRLVSFSVSELTKQEVVLEFLDKQLELRLRLDANGKPVEARLVPTALACAQVKTLNDACDWAGLLGKTVKQGKAASQIVSLVALFVGRLRALLAELKKIGVYHTVTIRSMDASSEFVNVVFEFFSLKKHAKFNVALGLCPTANPIANTQPNAVVSVAFGSISEQQVLAAVGRCQQGRDYLTRVCASVESLLH</sequence>
<keyword evidence="1" id="KW-0175">Coiled coil</keyword>
<gene>
    <name evidence="4" type="ORF">CAOG_001754</name>
</gene>
<evidence type="ECO:0000313" key="5">
    <source>
        <dbReference type="Proteomes" id="UP000008743"/>
    </source>
</evidence>
<feature type="region of interest" description="Disordered" evidence="2">
    <location>
        <begin position="1"/>
        <end position="82"/>
    </location>
</feature>
<dbReference type="RefSeq" id="XP_004364622.1">
    <property type="nucleotide sequence ID" value="XM_004364565.2"/>
</dbReference>
<dbReference type="InParanoid" id="A0A0D2WL06"/>
<feature type="region of interest" description="Disordered" evidence="2">
    <location>
        <begin position="604"/>
        <end position="626"/>
    </location>
</feature>
<dbReference type="PANTHER" id="PTHR28260:SF1">
    <property type="entry name" value="SPINDLE POLE BODY COMPONENT SPC105"/>
    <property type="match status" value="1"/>
</dbReference>
<dbReference type="Pfam" id="PF08317">
    <property type="entry name" value="Spc7"/>
    <property type="match status" value="1"/>
</dbReference>
<proteinExistence type="predicted"/>
<protein>
    <recommendedName>
        <fullName evidence="3">Spc7 kinetochore protein domain-containing protein</fullName>
    </recommendedName>
</protein>
<keyword evidence="5" id="KW-1185">Reference proteome</keyword>
<dbReference type="PANTHER" id="PTHR28260">
    <property type="entry name" value="SPINDLE POLE BODY COMPONENT SPC105"/>
    <property type="match status" value="1"/>
</dbReference>